<comment type="caution">
    <text evidence="1">The sequence shown here is derived from an EMBL/GenBank/DDBJ whole genome shotgun (WGS) entry which is preliminary data.</text>
</comment>
<reference evidence="1 2" key="1">
    <citation type="submission" date="2024-01" db="EMBL/GenBank/DDBJ databases">
        <authorList>
            <person name="Alioto T."/>
            <person name="Alioto T."/>
            <person name="Gomez Garrido J."/>
        </authorList>
    </citation>
    <scope>NUCLEOTIDE SEQUENCE [LARGE SCALE GENOMIC DNA]</scope>
</reference>
<evidence type="ECO:0000313" key="1">
    <source>
        <dbReference type="EMBL" id="CAK6967440.1"/>
    </source>
</evidence>
<dbReference type="EMBL" id="CAWUFR010000104">
    <property type="protein sequence ID" value="CAK6967440.1"/>
    <property type="molecule type" value="Genomic_DNA"/>
</dbReference>
<name>A0AAV1P712_SCOSC</name>
<dbReference type="AlphaFoldDB" id="A0AAV1P712"/>
<protein>
    <submittedName>
        <fullName evidence="1">Uncharacterized protein</fullName>
    </submittedName>
</protein>
<proteinExistence type="predicted"/>
<accession>A0AAV1P712</accession>
<dbReference type="Proteomes" id="UP001314229">
    <property type="component" value="Unassembled WGS sequence"/>
</dbReference>
<gene>
    <name evidence="1" type="ORF">FSCOSCO3_A016924</name>
</gene>
<evidence type="ECO:0000313" key="2">
    <source>
        <dbReference type="Proteomes" id="UP001314229"/>
    </source>
</evidence>
<feature type="non-terminal residue" evidence="1">
    <location>
        <position position="1"/>
    </location>
</feature>
<sequence>YQNWTGGLREAIVSRQHSELWFCVQTKLSNSYKWPLSARPDLHISTVGARPHYLQPVSETPLATNVQQL</sequence>
<keyword evidence="2" id="KW-1185">Reference proteome</keyword>
<organism evidence="1 2">
    <name type="scientific">Scomber scombrus</name>
    <name type="common">Atlantic mackerel</name>
    <name type="synonym">Scomber vernalis</name>
    <dbReference type="NCBI Taxonomy" id="13677"/>
    <lineage>
        <taxon>Eukaryota</taxon>
        <taxon>Metazoa</taxon>
        <taxon>Chordata</taxon>
        <taxon>Craniata</taxon>
        <taxon>Vertebrata</taxon>
        <taxon>Euteleostomi</taxon>
        <taxon>Actinopterygii</taxon>
        <taxon>Neopterygii</taxon>
        <taxon>Teleostei</taxon>
        <taxon>Neoteleostei</taxon>
        <taxon>Acanthomorphata</taxon>
        <taxon>Pelagiaria</taxon>
        <taxon>Scombriformes</taxon>
        <taxon>Scombridae</taxon>
        <taxon>Scomber</taxon>
    </lineage>
</organism>